<dbReference type="InterPro" id="IPR011989">
    <property type="entry name" value="ARM-like"/>
</dbReference>
<dbReference type="SUPFAM" id="SSF48371">
    <property type="entry name" value="ARM repeat"/>
    <property type="match status" value="1"/>
</dbReference>
<evidence type="ECO:0000259" key="10">
    <source>
        <dbReference type="PROSITE" id="PS50011"/>
    </source>
</evidence>
<keyword evidence="5" id="KW-0418">Kinase</keyword>
<feature type="region of interest" description="Disordered" evidence="9">
    <location>
        <begin position="367"/>
        <end position="390"/>
    </location>
</feature>
<evidence type="ECO:0000256" key="4">
    <source>
        <dbReference type="ARBA" id="ARBA00022741"/>
    </source>
</evidence>
<dbReference type="AlphaFoldDB" id="A0A5J4WFR2"/>
<feature type="compositionally biased region" description="Low complexity" evidence="9">
    <location>
        <begin position="572"/>
        <end position="606"/>
    </location>
</feature>
<evidence type="ECO:0000313" key="11">
    <source>
        <dbReference type="EMBL" id="KAA6393817.1"/>
    </source>
</evidence>
<accession>A0A5J4WFR2</accession>
<dbReference type="Proteomes" id="UP000324800">
    <property type="component" value="Unassembled WGS sequence"/>
</dbReference>
<evidence type="ECO:0000256" key="8">
    <source>
        <dbReference type="ARBA" id="ARBA00048679"/>
    </source>
</evidence>
<keyword evidence="4" id="KW-0547">Nucleotide-binding</keyword>
<evidence type="ECO:0000256" key="2">
    <source>
        <dbReference type="ARBA" id="ARBA00022527"/>
    </source>
</evidence>
<dbReference type="GO" id="GO:0004674">
    <property type="term" value="F:protein serine/threonine kinase activity"/>
    <property type="evidence" value="ECO:0007669"/>
    <property type="project" value="UniProtKB-KW"/>
</dbReference>
<keyword evidence="6" id="KW-0067">ATP-binding</keyword>
<evidence type="ECO:0000256" key="5">
    <source>
        <dbReference type="ARBA" id="ARBA00022777"/>
    </source>
</evidence>
<dbReference type="GO" id="GO:0005524">
    <property type="term" value="F:ATP binding"/>
    <property type="evidence" value="ECO:0007669"/>
    <property type="project" value="UniProtKB-KW"/>
</dbReference>
<dbReference type="EMBL" id="SNRW01002130">
    <property type="protein sequence ID" value="KAA6393817.1"/>
    <property type="molecule type" value="Genomic_DNA"/>
</dbReference>
<dbReference type="InterPro" id="IPR011009">
    <property type="entry name" value="Kinase-like_dom_sf"/>
</dbReference>
<evidence type="ECO:0000256" key="6">
    <source>
        <dbReference type="ARBA" id="ARBA00022840"/>
    </source>
</evidence>
<sequence>MTEVFSQIPSTYDVIEELGTSGANRTKHIREQGTGREFVINEIQCATEQQAQAAESVLIELEKLWNRYIIRYVGHKRNELNFTVFSEYMDGSNLLNIYNDLLTKQQGFSTSQTFEFIAQMASALEYLSKCGIHIKGFKPQKIVIKKDGKIFKLTGLEPKYDEDDNSNILDNSGQNLNYQYSNPEALQNQPETDKSNIFCLGLIAYKLVELKDAFTSNNEEELKQRIISGRPEPFTHIPDSPLQQLILWMLEKDPAKRISPEQILTLPEVVNSSKESNTFLLQTQKKIPPVPPPSQPQLEVTLQPEQKQNQFSGIFAMTRQKSHQQIEKEQQVKVKIQVASVLQSQTTEQEEEIKQKDQDEEVKPIELIKEEKSEPEPQVEQQPEPEPELPFLTLPPIKPVSIDQLKQIQQIIIALKEVKQSSRDAFNQISNALRSVRSIEINEQNNLTEEIKNINKEIIENIFAIIKKITNKVEDVDFAIFSGFIVEFIDLIRRTPIEQITKKLMSNVNKITDKSSIQQIQIIFEMGLIQILTPSLKNNDKDIQKHFLLILTNIINKGWKLVQGQQTLSLSKSDSSSDLSKSSELNQQSDPSSSSSSQSPQLTPSQFPEQSSLISLHKHSQSSLRLQAKSLSSPFNQLFQLFQTSLPHPYYAVIEQQQIVNTILENILLNEEVDIMIKKKAWELLDALYPEGIKFPSDRQADTIRQFSTQLKSDDDNIKQEALQSASFLAVNKENHSAIIAGGGIDIAVGNIKKESEGKDVD</sequence>
<protein>
    <recommendedName>
        <fullName evidence="1">non-specific serine/threonine protein kinase</fullName>
        <ecNumber evidence="1">2.7.11.1</ecNumber>
    </recommendedName>
</protein>
<keyword evidence="2" id="KW-0723">Serine/threonine-protein kinase</keyword>
<dbReference type="OrthoDB" id="1714095at2759"/>
<dbReference type="SUPFAM" id="SSF56112">
    <property type="entry name" value="Protein kinase-like (PK-like)"/>
    <property type="match status" value="1"/>
</dbReference>
<name>A0A5J4WFR2_9EUKA</name>
<dbReference type="InterPro" id="IPR016024">
    <property type="entry name" value="ARM-type_fold"/>
</dbReference>
<dbReference type="Gene3D" id="1.10.510.10">
    <property type="entry name" value="Transferase(Phosphotransferase) domain 1"/>
    <property type="match status" value="1"/>
</dbReference>
<dbReference type="InterPro" id="IPR000719">
    <property type="entry name" value="Prot_kinase_dom"/>
</dbReference>
<organism evidence="11 12">
    <name type="scientific">Streblomastix strix</name>
    <dbReference type="NCBI Taxonomy" id="222440"/>
    <lineage>
        <taxon>Eukaryota</taxon>
        <taxon>Metamonada</taxon>
        <taxon>Preaxostyla</taxon>
        <taxon>Oxymonadida</taxon>
        <taxon>Streblomastigidae</taxon>
        <taxon>Streblomastix</taxon>
    </lineage>
</organism>
<evidence type="ECO:0000256" key="7">
    <source>
        <dbReference type="ARBA" id="ARBA00047899"/>
    </source>
</evidence>
<dbReference type="Pfam" id="PF00069">
    <property type="entry name" value="Pkinase"/>
    <property type="match status" value="1"/>
</dbReference>
<evidence type="ECO:0000256" key="9">
    <source>
        <dbReference type="SAM" id="MobiDB-lite"/>
    </source>
</evidence>
<reference evidence="11 12" key="1">
    <citation type="submission" date="2019-03" db="EMBL/GenBank/DDBJ databases">
        <title>Single cell metagenomics reveals metabolic interactions within the superorganism composed of flagellate Streblomastix strix and complex community of Bacteroidetes bacteria on its surface.</title>
        <authorList>
            <person name="Treitli S.C."/>
            <person name="Kolisko M."/>
            <person name="Husnik F."/>
            <person name="Keeling P."/>
            <person name="Hampl V."/>
        </authorList>
    </citation>
    <scope>NUCLEOTIDE SEQUENCE [LARGE SCALE GENOMIC DNA]</scope>
    <source>
        <strain evidence="11">ST1C</strain>
    </source>
</reference>
<feature type="region of interest" description="Disordered" evidence="9">
    <location>
        <begin position="572"/>
        <end position="607"/>
    </location>
</feature>
<evidence type="ECO:0000256" key="3">
    <source>
        <dbReference type="ARBA" id="ARBA00022679"/>
    </source>
</evidence>
<evidence type="ECO:0000256" key="1">
    <source>
        <dbReference type="ARBA" id="ARBA00012513"/>
    </source>
</evidence>
<comment type="catalytic activity">
    <reaction evidence="8">
        <text>L-seryl-[protein] + ATP = O-phospho-L-seryl-[protein] + ADP + H(+)</text>
        <dbReference type="Rhea" id="RHEA:17989"/>
        <dbReference type="Rhea" id="RHEA-COMP:9863"/>
        <dbReference type="Rhea" id="RHEA-COMP:11604"/>
        <dbReference type="ChEBI" id="CHEBI:15378"/>
        <dbReference type="ChEBI" id="CHEBI:29999"/>
        <dbReference type="ChEBI" id="CHEBI:30616"/>
        <dbReference type="ChEBI" id="CHEBI:83421"/>
        <dbReference type="ChEBI" id="CHEBI:456216"/>
        <dbReference type="EC" id="2.7.11.1"/>
    </reaction>
</comment>
<proteinExistence type="predicted"/>
<gene>
    <name evidence="11" type="ORF">EZS28_010654</name>
</gene>
<dbReference type="EC" id="2.7.11.1" evidence="1"/>
<dbReference type="Gene3D" id="1.25.10.10">
    <property type="entry name" value="Leucine-rich Repeat Variant"/>
    <property type="match status" value="1"/>
</dbReference>
<dbReference type="SMART" id="SM00220">
    <property type="entry name" value="S_TKc"/>
    <property type="match status" value="1"/>
</dbReference>
<dbReference type="PANTHER" id="PTHR43671">
    <property type="entry name" value="SERINE/THREONINE-PROTEIN KINASE NEK"/>
    <property type="match status" value="1"/>
</dbReference>
<dbReference type="PROSITE" id="PS50011">
    <property type="entry name" value="PROTEIN_KINASE_DOM"/>
    <property type="match status" value="1"/>
</dbReference>
<feature type="non-terminal residue" evidence="11">
    <location>
        <position position="762"/>
    </location>
</feature>
<dbReference type="PANTHER" id="PTHR43671:SF98">
    <property type="entry name" value="SERINE_THREONINE-PROTEIN KINASE NEK11"/>
    <property type="match status" value="1"/>
</dbReference>
<dbReference type="InterPro" id="IPR050660">
    <property type="entry name" value="NEK_Ser/Thr_kinase"/>
</dbReference>
<comment type="catalytic activity">
    <reaction evidence="7">
        <text>L-threonyl-[protein] + ATP = O-phospho-L-threonyl-[protein] + ADP + H(+)</text>
        <dbReference type="Rhea" id="RHEA:46608"/>
        <dbReference type="Rhea" id="RHEA-COMP:11060"/>
        <dbReference type="Rhea" id="RHEA-COMP:11605"/>
        <dbReference type="ChEBI" id="CHEBI:15378"/>
        <dbReference type="ChEBI" id="CHEBI:30013"/>
        <dbReference type="ChEBI" id="CHEBI:30616"/>
        <dbReference type="ChEBI" id="CHEBI:61977"/>
        <dbReference type="ChEBI" id="CHEBI:456216"/>
        <dbReference type="EC" id="2.7.11.1"/>
    </reaction>
</comment>
<comment type="caution">
    <text evidence="11">The sequence shown here is derived from an EMBL/GenBank/DDBJ whole genome shotgun (WGS) entry which is preliminary data.</text>
</comment>
<evidence type="ECO:0000313" key="12">
    <source>
        <dbReference type="Proteomes" id="UP000324800"/>
    </source>
</evidence>
<keyword evidence="3" id="KW-0808">Transferase</keyword>
<feature type="domain" description="Protein kinase" evidence="10">
    <location>
        <begin position="12"/>
        <end position="280"/>
    </location>
</feature>